<feature type="domain" description="Sulfatase-modifying factor enzyme-like" evidence="3">
    <location>
        <begin position="614"/>
        <end position="897"/>
    </location>
</feature>
<organism evidence="5 6">
    <name type="scientific">Friedmanniomyces simplex</name>
    <dbReference type="NCBI Taxonomy" id="329884"/>
    <lineage>
        <taxon>Eukaryota</taxon>
        <taxon>Fungi</taxon>
        <taxon>Dikarya</taxon>
        <taxon>Ascomycota</taxon>
        <taxon>Pezizomycotina</taxon>
        <taxon>Dothideomycetes</taxon>
        <taxon>Dothideomycetidae</taxon>
        <taxon>Mycosphaerellales</taxon>
        <taxon>Teratosphaeriaceae</taxon>
        <taxon>Friedmanniomyces</taxon>
    </lineage>
</organism>
<keyword evidence="1" id="KW-0489">Methyltransferase</keyword>
<dbReference type="SUPFAM" id="SSF56436">
    <property type="entry name" value="C-type lectin-like"/>
    <property type="match status" value="1"/>
</dbReference>
<dbReference type="AlphaFoldDB" id="A0A4U0X4D1"/>
<accession>A0A4U0X4D1</accession>
<dbReference type="PANTHER" id="PTHR43397">
    <property type="entry name" value="ERGOTHIONEINE BIOSYNTHESIS PROTEIN 1"/>
    <property type="match status" value="1"/>
</dbReference>
<evidence type="ECO:0000259" key="3">
    <source>
        <dbReference type="Pfam" id="PF03781"/>
    </source>
</evidence>
<dbReference type="GO" id="GO:0008168">
    <property type="term" value="F:methyltransferase activity"/>
    <property type="evidence" value="ECO:0007669"/>
    <property type="project" value="UniProtKB-KW"/>
</dbReference>
<dbReference type="InterPro" id="IPR017805">
    <property type="entry name" value="SAM_MeTrfase_EasF-type_put"/>
</dbReference>
<evidence type="ECO:0008006" key="7">
    <source>
        <dbReference type="Google" id="ProtNLM"/>
    </source>
</evidence>
<dbReference type="Gene3D" id="3.90.1580.10">
    <property type="entry name" value="paralog of FGE (formylglycine-generating enzyme)"/>
    <property type="match status" value="1"/>
</dbReference>
<evidence type="ECO:0000256" key="2">
    <source>
        <dbReference type="ARBA" id="ARBA00022679"/>
    </source>
</evidence>
<evidence type="ECO:0000313" key="5">
    <source>
        <dbReference type="EMBL" id="TKA70537.1"/>
    </source>
</evidence>
<gene>
    <name evidence="5" type="ORF">B0A55_09216</name>
</gene>
<evidence type="ECO:0000259" key="4">
    <source>
        <dbReference type="Pfam" id="PF10017"/>
    </source>
</evidence>
<keyword evidence="6" id="KW-1185">Reference proteome</keyword>
<dbReference type="InterPro" id="IPR042095">
    <property type="entry name" value="SUMF_sf"/>
</dbReference>
<dbReference type="Pfam" id="PF10017">
    <property type="entry name" value="Methyltransf_33"/>
    <property type="match status" value="1"/>
</dbReference>
<dbReference type="PANTHER" id="PTHR43397:SF1">
    <property type="entry name" value="ERGOTHIONEINE BIOSYNTHESIS PROTEIN 1"/>
    <property type="match status" value="1"/>
</dbReference>
<evidence type="ECO:0000313" key="6">
    <source>
        <dbReference type="Proteomes" id="UP000309340"/>
    </source>
</evidence>
<evidence type="ECO:0000256" key="1">
    <source>
        <dbReference type="ARBA" id="ARBA00022603"/>
    </source>
</evidence>
<dbReference type="InterPro" id="IPR051128">
    <property type="entry name" value="EgtD_Methyltrsf_superfamily"/>
</dbReference>
<dbReference type="Pfam" id="PF03781">
    <property type="entry name" value="FGE-sulfatase"/>
    <property type="match status" value="1"/>
</dbReference>
<dbReference type="GO" id="GO:0032259">
    <property type="term" value="P:methylation"/>
    <property type="evidence" value="ECO:0007669"/>
    <property type="project" value="UniProtKB-KW"/>
</dbReference>
<dbReference type="InterPro" id="IPR005532">
    <property type="entry name" value="SUMF_dom"/>
</dbReference>
<dbReference type="InterPro" id="IPR019257">
    <property type="entry name" value="MeTrfase_dom"/>
</dbReference>
<dbReference type="InterPro" id="IPR029063">
    <property type="entry name" value="SAM-dependent_MTases_sf"/>
</dbReference>
<dbReference type="Proteomes" id="UP000309340">
    <property type="component" value="Unassembled WGS sequence"/>
</dbReference>
<dbReference type="OrthoDB" id="659at2759"/>
<dbReference type="Gene3D" id="3.40.50.150">
    <property type="entry name" value="Vaccinia Virus protein VP39"/>
    <property type="match status" value="1"/>
</dbReference>
<dbReference type="STRING" id="329884.A0A4U0X4D1"/>
<dbReference type="InterPro" id="IPR016187">
    <property type="entry name" value="CTDL_fold"/>
</dbReference>
<comment type="caution">
    <text evidence="5">The sequence shown here is derived from an EMBL/GenBank/DDBJ whole genome shotgun (WGS) entry which is preliminary data.</text>
</comment>
<proteinExistence type="predicted"/>
<protein>
    <recommendedName>
        <fullName evidence="7">Ergothioneine biosynthesis protein 1</fullName>
    </recommendedName>
</protein>
<keyword evidence="2" id="KW-0808">Transferase</keyword>
<dbReference type="EMBL" id="NAJQ01000393">
    <property type="protein sequence ID" value="TKA70537.1"/>
    <property type="molecule type" value="Genomic_DNA"/>
</dbReference>
<dbReference type="NCBIfam" id="TIGR03439">
    <property type="entry name" value="methyl_EasF"/>
    <property type="match status" value="1"/>
</dbReference>
<feature type="domain" description="Histidine-specific methyltransferase SAM-dependent" evidence="4">
    <location>
        <begin position="27"/>
        <end position="363"/>
    </location>
</feature>
<name>A0A4U0X4D1_9PEZI</name>
<sequence length="899" mass="100457">MGSVAEPAPKDGTKIIDIRSDTSGIELRQEILTGLKPTQGAEKTLPTLLLYDVQGLKLFERITYLDEYYLTGEEIKLLEKHAESIAKHIGDGTIIVELGSGNLRKVRILLDILEKSQKNVTYYALDLMETDLESGRGGVRAFSSLEKCVSRDGIIDVWLTPPSIDFRLQRTLADVPEYQFVRCFGLHGTYDDGLDWLQRSENVEKPKVVLSLGSSLGNFTRDEAAEFIEHVLSALGDTDKLFIALDGCHDSGKVYHAYNDYEGVTHQFSANGLQHANRLLAHEAFVLSDWEPIGEYDEEGGRHRAFVAPKRDLEVEGVAIRKGERVRIEESYKYSQAQASKLWQASGAVEAASWKNYADDYGKGLAYLMGRKDINYLLTLLPSLTALFLLTKRPATMFATKPEKYAAHPVPSLDEWSQLWAVWDLVTRQMIPDEELHDKPIKLRNACIFYIGHIPTFFDMKLTEATGGAPTEPKEFYNIFERGIDPDVDNPEHCHAHSEIPDTWPELKTILTFQKGVRDRLTGLYRDGRAYNDAWTGRAIWLGFEHEVMHLETLLYMLLQSDWCKPPASAPKPDFAKLADQAHEGSVENEWFEIPKQTITIGMDDPDNAEGPMRHFGWDVEKPAETVKVAAVKAKGRPITNAEYARFLLGTGKEKLPASWTVVVTSKSDNALNGHMNGDSDLHDFLHDKAVRTVYGPIPLKYALDRPVSASYDELAACAKYMDGRIPTLEEARSIYYYADYLKKKAAAQASGRAIPAVNGHLVNEGVEETPPSKPSVNGASAAAGLDPNALFVNLDEANVGFKHWHPMPVTPNGGKLAGQGEMGGLWEWTSSALEKQEGFVPMKLYPAYSADFYDNKHNVVLGGSWATHPRLAGRKSSVNWYQRNYPYAWAGARLVKDI</sequence>
<reference evidence="5 6" key="1">
    <citation type="submission" date="2017-03" db="EMBL/GenBank/DDBJ databases">
        <title>Genomes of endolithic fungi from Antarctica.</title>
        <authorList>
            <person name="Coleine C."/>
            <person name="Masonjones S."/>
            <person name="Stajich J.E."/>
        </authorList>
    </citation>
    <scope>NUCLEOTIDE SEQUENCE [LARGE SCALE GENOMIC DNA]</scope>
    <source>
        <strain evidence="5 6">CCFEE 5184</strain>
    </source>
</reference>